<feature type="compositionally biased region" description="Basic and acidic residues" evidence="1">
    <location>
        <begin position="120"/>
        <end position="134"/>
    </location>
</feature>
<feature type="region of interest" description="Disordered" evidence="1">
    <location>
        <begin position="104"/>
        <end position="211"/>
    </location>
</feature>
<dbReference type="Proteomes" id="UP000641932">
    <property type="component" value="Unassembled WGS sequence"/>
</dbReference>
<sequence>MNNRLALALAVGGGYVLGRTKKAKLAFGLGTMVLGKRLKLNPQQLAGVLSEQLKSNPALAEIGEQLRTDLKGVGKAATGALLTRQMNNLADSLHGRTLDVRDRLGVGRGTSRNADEEREDDRKPHDDAYEARGDEEPDDGGSSARSSRERPKRPVGRRAEKKTPDKPARKAPAKKAVAKKTAAKKTAAKRAAPSKAANRRRPSDSGGGSRG</sequence>
<accession>A0A917ZW91</accession>
<evidence type="ECO:0000313" key="2">
    <source>
        <dbReference type="EMBL" id="GGO95330.1"/>
    </source>
</evidence>
<protein>
    <recommendedName>
        <fullName evidence="4">DNA primase</fullName>
    </recommendedName>
</protein>
<name>A0A917ZW91_9ACTN</name>
<feature type="compositionally biased region" description="Basic residues" evidence="1">
    <location>
        <begin position="169"/>
        <end position="188"/>
    </location>
</feature>
<dbReference type="RefSeq" id="WP_189134243.1">
    <property type="nucleotide sequence ID" value="NZ_BMMS01000025.1"/>
</dbReference>
<proteinExistence type="predicted"/>
<evidence type="ECO:0000313" key="3">
    <source>
        <dbReference type="Proteomes" id="UP000641932"/>
    </source>
</evidence>
<comment type="caution">
    <text evidence="2">The sequence shown here is derived from an EMBL/GenBank/DDBJ whole genome shotgun (WGS) entry which is preliminary data.</text>
</comment>
<reference evidence="2" key="2">
    <citation type="submission" date="2020-09" db="EMBL/GenBank/DDBJ databases">
        <authorList>
            <person name="Sun Q."/>
            <person name="Zhou Y."/>
        </authorList>
    </citation>
    <scope>NUCLEOTIDE SEQUENCE</scope>
    <source>
        <strain evidence="2">CGMCC 4.7201</strain>
    </source>
</reference>
<dbReference type="AlphaFoldDB" id="A0A917ZW91"/>
<dbReference type="EMBL" id="BMMS01000025">
    <property type="protein sequence ID" value="GGO95330.1"/>
    <property type="molecule type" value="Genomic_DNA"/>
</dbReference>
<evidence type="ECO:0000256" key="1">
    <source>
        <dbReference type="SAM" id="MobiDB-lite"/>
    </source>
</evidence>
<evidence type="ECO:0008006" key="4">
    <source>
        <dbReference type="Google" id="ProtNLM"/>
    </source>
</evidence>
<keyword evidence="3" id="KW-1185">Reference proteome</keyword>
<gene>
    <name evidence="2" type="ORF">GCM10012280_52270</name>
</gene>
<reference evidence="2" key="1">
    <citation type="journal article" date="2014" name="Int. J. Syst. Evol. Microbiol.">
        <title>Complete genome sequence of Corynebacterium casei LMG S-19264T (=DSM 44701T), isolated from a smear-ripened cheese.</title>
        <authorList>
            <consortium name="US DOE Joint Genome Institute (JGI-PGF)"/>
            <person name="Walter F."/>
            <person name="Albersmeier A."/>
            <person name="Kalinowski J."/>
            <person name="Ruckert C."/>
        </authorList>
    </citation>
    <scope>NUCLEOTIDE SEQUENCE</scope>
    <source>
        <strain evidence="2">CGMCC 4.7201</strain>
    </source>
</reference>
<organism evidence="2 3">
    <name type="scientific">Wenjunlia tyrosinilytica</name>
    <dbReference type="NCBI Taxonomy" id="1544741"/>
    <lineage>
        <taxon>Bacteria</taxon>
        <taxon>Bacillati</taxon>
        <taxon>Actinomycetota</taxon>
        <taxon>Actinomycetes</taxon>
        <taxon>Kitasatosporales</taxon>
        <taxon>Streptomycetaceae</taxon>
        <taxon>Wenjunlia</taxon>
    </lineage>
</organism>
<feature type="compositionally biased region" description="Basic and acidic residues" evidence="1">
    <location>
        <begin position="157"/>
        <end position="168"/>
    </location>
</feature>